<evidence type="ECO:0000313" key="2">
    <source>
        <dbReference type="EMBL" id="EHI69025.1"/>
    </source>
</evidence>
<dbReference type="AlphaFoldDB" id="G5K5N3"/>
<feature type="domain" description="Siphovirus-type tail component RIFT-related" evidence="1">
    <location>
        <begin position="40"/>
        <end position="137"/>
    </location>
</feature>
<protein>
    <submittedName>
        <fullName evidence="2">Phage tail component, N-terminal domain protein</fullName>
    </submittedName>
</protein>
<dbReference type="Gene3D" id="2.40.30.200">
    <property type="match status" value="1"/>
</dbReference>
<evidence type="ECO:0000313" key="3">
    <source>
        <dbReference type="Proteomes" id="UP000003330"/>
    </source>
</evidence>
<dbReference type="STRING" id="764299.STRIC_2149"/>
<dbReference type="OrthoDB" id="3078561at2"/>
<dbReference type="EMBL" id="AEUX02000007">
    <property type="protein sequence ID" value="EHI69025.1"/>
    <property type="molecule type" value="Genomic_DNA"/>
</dbReference>
<dbReference type="RefSeq" id="WP_008089964.1">
    <property type="nucleotide sequence ID" value="NZ_AEUX02000007.1"/>
</dbReference>
<dbReference type="Gene3D" id="2.60.120.860">
    <property type="match status" value="1"/>
</dbReference>
<dbReference type="Pfam" id="PF05709">
    <property type="entry name" value="Sipho_tail"/>
    <property type="match status" value="1"/>
</dbReference>
<dbReference type="Proteomes" id="UP000003330">
    <property type="component" value="Unassembled WGS sequence"/>
</dbReference>
<evidence type="ECO:0000259" key="1">
    <source>
        <dbReference type="Pfam" id="PF05709"/>
    </source>
</evidence>
<comment type="caution">
    <text evidence="2">The sequence shown here is derived from an EMBL/GenBank/DDBJ whole genome shotgun (WGS) entry which is preliminary data.</text>
</comment>
<dbReference type="InterPro" id="IPR008841">
    <property type="entry name" value="Siphovirus-type_tail_N"/>
</dbReference>
<gene>
    <name evidence="2" type="ORF">STRIC_2149</name>
</gene>
<reference evidence="2 3" key="1">
    <citation type="journal article" date="2014" name="Int. J. Syst. Evol. Microbiol.">
        <title>Phylogenomics and the dynamic genome evolution of the genus Streptococcus.</title>
        <authorList>
            <consortium name="The Broad Institute Genome Sequencing Platform"/>
            <person name="Richards V.P."/>
            <person name="Palmer S.R."/>
            <person name="Pavinski Bitar P.D."/>
            <person name="Qin X."/>
            <person name="Weinstock G.M."/>
            <person name="Highlander S.K."/>
            <person name="Town C.D."/>
            <person name="Burne R.A."/>
            <person name="Stanhope M.J."/>
        </authorList>
    </citation>
    <scope>NUCLEOTIDE SEQUENCE [LARGE SCALE GENOMIC DNA]</scope>
    <source>
        <strain evidence="2 3">707-05</strain>
    </source>
</reference>
<keyword evidence="3" id="KW-1185">Reference proteome</keyword>
<dbReference type="NCBIfam" id="TIGR01633">
    <property type="entry name" value="phi3626_gp14_N"/>
    <property type="match status" value="1"/>
</dbReference>
<accession>G5K5N3</accession>
<dbReference type="InterPro" id="IPR006520">
    <property type="entry name" value="Dit_BPSPP_N"/>
</dbReference>
<dbReference type="eggNOG" id="COG4722">
    <property type="taxonomic scope" value="Bacteria"/>
</dbReference>
<proteinExistence type="predicted"/>
<organism evidence="2 3">
    <name type="scientific">Streptococcus ictaluri 707-05</name>
    <dbReference type="NCBI Taxonomy" id="764299"/>
    <lineage>
        <taxon>Bacteria</taxon>
        <taxon>Bacillati</taxon>
        <taxon>Bacillota</taxon>
        <taxon>Bacilli</taxon>
        <taxon>Lactobacillales</taxon>
        <taxon>Streptococcaceae</taxon>
        <taxon>Streptococcus</taxon>
    </lineage>
</organism>
<name>G5K5N3_9STRE</name>
<sequence length="257" mass="28405">MYDFSKMESGASVTARLPSDNMSVNGEPLNEIVPGYRQLHVAGRGLIGQEIETITIPSRRGVYVTNIQDKERELTITFQLVAKKSEDLRNAYTKLNKALRGELSLVFADEPDFTYKGYLSSVPNDAEQSLTIVSSFTILVPDPFKQGKTKSSTGLITLTDADEVLPSKITLALSGSASEIEITAGNNRMKLKGHYGGGDKITIEWLADEFVIKHNANLALSHLLHLSVPEEFYVKNGDTIKATNATVERVEWRDEQL</sequence>